<dbReference type="Pfam" id="PF14749">
    <property type="entry name" value="Acyl-CoA_ox_N"/>
    <property type="match status" value="1"/>
</dbReference>
<dbReference type="PANTHER" id="PTHR10909:SF250">
    <property type="entry name" value="PEROXISOMAL ACYL-COENZYME A OXIDASE 1"/>
    <property type="match status" value="1"/>
</dbReference>
<evidence type="ECO:0000313" key="3">
    <source>
        <dbReference type="Proteomes" id="UP000469452"/>
    </source>
</evidence>
<dbReference type="InterPro" id="IPR009100">
    <property type="entry name" value="AcylCoA_DH/oxidase_NM_dom_sf"/>
</dbReference>
<feature type="domain" description="Acyl-coenzyme A oxidase N-terminal" evidence="1">
    <location>
        <begin position="7"/>
        <end position="87"/>
    </location>
</feature>
<comment type="caution">
    <text evidence="2">The sequence shown here is derived from an EMBL/GenBank/DDBJ whole genome shotgun (WGS) entry which is preliminary data.</text>
</comment>
<protein>
    <recommendedName>
        <fullName evidence="1">Acyl-coenzyme A oxidase N-terminal domain-containing protein</fullName>
    </recommendedName>
</protein>
<dbReference type="GO" id="GO:0005777">
    <property type="term" value="C:peroxisome"/>
    <property type="evidence" value="ECO:0007669"/>
    <property type="project" value="InterPro"/>
</dbReference>
<dbReference type="Proteomes" id="UP000469452">
    <property type="component" value="Unassembled WGS sequence"/>
</dbReference>
<name>A0A6A5AHV9_APHAT</name>
<organism evidence="2 3">
    <name type="scientific">Aphanomyces astaci</name>
    <name type="common">Crayfish plague agent</name>
    <dbReference type="NCBI Taxonomy" id="112090"/>
    <lineage>
        <taxon>Eukaryota</taxon>
        <taxon>Sar</taxon>
        <taxon>Stramenopiles</taxon>
        <taxon>Oomycota</taxon>
        <taxon>Saprolegniomycetes</taxon>
        <taxon>Saprolegniales</taxon>
        <taxon>Verrucalvaceae</taxon>
        <taxon>Aphanomyces</taxon>
    </lineage>
</organism>
<reference evidence="2 3" key="1">
    <citation type="submission" date="2019-06" db="EMBL/GenBank/DDBJ databases">
        <title>Genomics analysis of Aphanomyces spp. identifies a new class of oomycete effector associated with host adaptation.</title>
        <authorList>
            <person name="Gaulin E."/>
        </authorList>
    </citation>
    <scope>NUCLEOTIDE SEQUENCE [LARGE SCALE GENOMIC DNA]</scope>
    <source>
        <strain evidence="2 3">E</strain>
    </source>
</reference>
<dbReference type="GO" id="GO:0055088">
    <property type="term" value="P:lipid homeostasis"/>
    <property type="evidence" value="ECO:0007669"/>
    <property type="project" value="TreeGrafter"/>
</dbReference>
<dbReference type="InterPro" id="IPR029320">
    <property type="entry name" value="Acyl-CoA_ox_N"/>
</dbReference>
<dbReference type="GO" id="GO:0071949">
    <property type="term" value="F:FAD binding"/>
    <property type="evidence" value="ECO:0007669"/>
    <property type="project" value="InterPro"/>
</dbReference>
<dbReference type="GO" id="GO:0033540">
    <property type="term" value="P:fatty acid beta-oxidation using acyl-CoA oxidase"/>
    <property type="evidence" value="ECO:0007669"/>
    <property type="project" value="TreeGrafter"/>
</dbReference>
<dbReference type="InterPro" id="IPR046373">
    <property type="entry name" value="Acyl-CoA_Oxase/DH_mid-dom_sf"/>
</dbReference>
<dbReference type="Gene3D" id="2.40.110.10">
    <property type="entry name" value="Butyryl-CoA Dehydrogenase, subunit A, domain 2"/>
    <property type="match status" value="1"/>
</dbReference>
<dbReference type="InterPro" id="IPR037069">
    <property type="entry name" value="AcylCoA_DH/ox_N_sf"/>
</dbReference>
<dbReference type="SUPFAM" id="SSF56645">
    <property type="entry name" value="Acyl-CoA dehydrogenase NM domain-like"/>
    <property type="match status" value="1"/>
</dbReference>
<evidence type="ECO:0000259" key="1">
    <source>
        <dbReference type="Pfam" id="PF14749"/>
    </source>
</evidence>
<feature type="non-terminal residue" evidence="2">
    <location>
        <position position="267"/>
    </location>
</feature>
<gene>
    <name evidence="2" type="ORF">AaE_007480</name>
</gene>
<dbReference type="InterPro" id="IPR012258">
    <property type="entry name" value="Acyl-CoA_oxidase"/>
</dbReference>
<evidence type="ECO:0000313" key="2">
    <source>
        <dbReference type="EMBL" id="KAF0748078.1"/>
    </source>
</evidence>
<sequence>MMQKIPREEGLNHAQEYALGLQKSFGLISFIRENRIDDVDEQEALSEALGDVLPIDMHRKMFIPALQLSMTADQLQTWMPLALSYRILGAYAQTELGHGSNVQCLETTATYDPRTHTFVLHSPTLTSRKWWPGALGKTANFAVVYARLLHNSVDYGVHAFLVQLRCNTCAVLAPIDPLFMYSVYVPRDLATHATLPGITLGDIGSKLAFNMVDNGFCIFDHVHVPASQLCLATARVRWQRSHDDSGGPVNLVAAPAASSKWKYMPMI</sequence>
<dbReference type="GO" id="GO:0005504">
    <property type="term" value="F:fatty acid binding"/>
    <property type="evidence" value="ECO:0007669"/>
    <property type="project" value="TreeGrafter"/>
</dbReference>
<dbReference type="GO" id="GO:0003997">
    <property type="term" value="F:acyl-CoA oxidase activity"/>
    <property type="evidence" value="ECO:0007669"/>
    <property type="project" value="InterPro"/>
</dbReference>
<dbReference type="AlphaFoldDB" id="A0A6A5AHV9"/>
<dbReference type="VEuPathDB" id="FungiDB:H257_10832"/>
<proteinExistence type="predicted"/>
<accession>A0A6A5AHV9</accession>
<dbReference type="Gene3D" id="1.10.540.10">
    <property type="entry name" value="Acyl-CoA dehydrogenase/oxidase, N-terminal domain"/>
    <property type="match status" value="1"/>
</dbReference>
<dbReference type="PANTHER" id="PTHR10909">
    <property type="entry name" value="ELECTRON TRANSPORT OXIDOREDUCTASE"/>
    <property type="match status" value="1"/>
</dbReference>
<dbReference type="EMBL" id="VJMI01013325">
    <property type="protein sequence ID" value="KAF0748078.1"/>
    <property type="molecule type" value="Genomic_DNA"/>
</dbReference>